<dbReference type="Gene3D" id="3.40.50.300">
    <property type="entry name" value="P-loop containing nucleotide triphosphate hydrolases"/>
    <property type="match status" value="1"/>
</dbReference>
<dbReference type="RefSeq" id="WP_230434694.1">
    <property type="nucleotide sequence ID" value="NZ_JAFFQI010000187.1"/>
</dbReference>
<comment type="caution">
    <text evidence="2">The sequence shown here is derived from an EMBL/GenBank/DDBJ whole genome shotgun (WGS) entry which is preliminary data.</text>
</comment>
<proteinExistence type="predicted"/>
<dbReference type="InterPro" id="IPR007111">
    <property type="entry name" value="NACHT_NTPase"/>
</dbReference>
<evidence type="ECO:0000259" key="1">
    <source>
        <dbReference type="PROSITE" id="PS50837"/>
    </source>
</evidence>
<name>A0ABS8NVA4_9XANT</name>
<accession>A0ABS8NVA4</accession>
<evidence type="ECO:0000313" key="3">
    <source>
        <dbReference type="Proteomes" id="UP001430396"/>
    </source>
</evidence>
<gene>
    <name evidence="2" type="ORF">JWH11_07850</name>
</gene>
<reference evidence="2" key="1">
    <citation type="submission" date="2021-02" db="EMBL/GenBank/DDBJ databases">
        <title>Copper resistance gene diversity in local Xanthomonas species at agrochemical polluted sites in Trinidad, Trinidad and Tobago.</title>
        <authorList>
            <person name="Ramnarine S.D.B.J."/>
            <person name="Ramsubhag A."/>
            <person name="Jayaraman J."/>
        </authorList>
    </citation>
    <scope>NUCLEOTIDE SEQUENCE</scope>
    <source>
        <strain evidence="2">CaNP6A</strain>
    </source>
</reference>
<protein>
    <recommendedName>
        <fullName evidence="1">NACHT domain-containing protein</fullName>
    </recommendedName>
</protein>
<evidence type="ECO:0000313" key="2">
    <source>
        <dbReference type="EMBL" id="MCD0266359.1"/>
    </source>
</evidence>
<organism evidence="2 3">
    <name type="scientific">Xanthomonas melonis</name>
    <dbReference type="NCBI Taxonomy" id="56456"/>
    <lineage>
        <taxon>Bacteria</taxon>
        <taxon>Pseudomonadati</taxon>
        <taxon>Pseudomonadota</taxon>
        <taxon>Gammaproteobacteria</taxon>
        <taxon>Lysobacterales</taxon>
        <taxon>Lysobacteraceae</taxon>
        <taxon>Xanthomonas</taxon>
    </lineage>
</organism>
<dbReference type="Proteomes" id="UP001430396">
    <property type="component" value="Unassembled WGS sequence"/>
</dbReference>
<dbReference type="InterPro" id="IPR027417">
    <property type="entry name" value="P-loop_NTPase"/>
</dbReference>
<keyword evidence="3" id="KW-1185">Reference proteome</keyword>
<dbReference type="EMBL" id="JAFFQI010000187">
    <property type="protein sequence ID" value="MCD0266359.1"/>
    <property type="molecule type" value="Genomic_DNA"/>
</dbReference>
<sequence>MITREEVSIDLLPFCDIGSGGPKVTEKDGKISAKFTKDSRLLSILIDPSNSKIQLNVGTGSGQKKYFSSFSSMLADEYFANLRKWADGQRNYLKDVVVEDKDLIPFQGTCGANSIDSQAELDEILGSARLAADSAEVLLIDGPAGIGKTTLIEKLAFIRADSFKSKGKPLILHVKSRGRILSNLQDLMAFSLQTLRLQITYDQVPVLVKHGLIILAIDGFDELGDPSGYELAWAQINELVTSVRGAGSLILAGRDTFIGRERLLRHVKSLRENVDLVNEVILDSCTSVQAKTWLSQKPEWTAAILNSPAISVLLEDGSYALRPVFLRLLREQVKPKDIIEKRPTDLAGFLVDYMLDREATKFGDAVDKALGRARVRAFVEDFLLEVAREMAESQSDSIDSAALIWIAETALGDGCSDEVSSLVKNRASVMAFLCDDERPGHKRFSHEQVFLYFLAHEAFKSISKSDIPKYVRRNILGTELLKTFGDIALHLSSINPSLVGDFVFSASKAAKGYTQIDRGSKNLGALLLASAPSIFHENAKIGGFQVDDAVIQGSLPTCIFYNMLVHQLDVRGSDLSQVTFDSCSFVQVIADDATIFSTSFPDAGTLILANSENLTEPEAISAWIDSHGRVIGKAESVFAQLENHPVYKLLSKACRLRQYWLRSEGDQHASRILSDSWWPTLEKVLRSHDFLREEFRQASGKSSTFFHIRQSENFITNPESRDELRGFFEDLLSEAS</sequence>
<dbReference type="SUPFAM" id="SSF52540">
    <property type="entry name" value="P-loop containing nucleoside triphosphate hydrolases"/>
    <property type="match status" value="1"/>
</dbReference>
<dbReference type="PROSITE" id="PS50837">
    <property type="entry name" value="NACHT"/>
    <property type="match status" value="1"/>
</dbReference>
<feature type="domain" description="NACHT" evidence="1">
    <location>
        <begin position="136"/>
        <end position="223"/>
    </location>
</feature>